<evidence type="ECO:0000313" key="1">
    <source>
        <dbReference type="EMBL" id="KAI3723971.1"/>
    </source>
</evidence>
<organism evidence="1 2">
    <name type="scientific">Cichorium intybus</name>
    <name type="common">Chicory</name>
    <dbReference type="NCBI Taxonomy" id="13427"/>
    <lineage>
        <taxon>Eukaryota</taxon>
        <taxon>Viridiplantae</taxon>
        <taxon>Streptophyta</taxon>
        <taxon>Embryophyta</taxon>
        <taxon>Tracheophyta</taxon>
        <taxon>Spermatophyta</taxon>
        <taxon>Magnoliopsida</taxon>
        <taxon>eudicotyledons</taxon>
        <taxon>Gunneridae</taxon>
        <taxon>Pentapetalae</taxon>
        <taxon>asterids</taxon>
        <taxon>campanulids</taxon>
        <taxon>Asterales</taxon>
        <taxon>Asteraceae</taxon>
        <taxon>Cichorioideae</taxon>
        <taxon>Cichorieae</taxon>
        <taxon>Cichoriinae</taxon>
        <taxon>Cichorium</taxon>
    </lineage>
</organism>
<reference evidence="2" key="1">
    <citation type="journal article" date="2022" name="Mol. Ecol. Resour.">
        <title>The genomes of chicory, endive, great burdock and yacon provide insights into Asteraceae palaeo-polyploidization history and plant inulin production.</title>
        <authorList>
            <person name="Fan W."/>
            <person name="Wang S."/>
            <person name="Wang H."/>
            <person name="Wang A."/>
            <person name="Jiang F."/>
            <person name="Liu H."/>
            <person name="Zhao H."/>
            <person name="Xu D."/>
            <person name="Zhang Y."/>
        </authorList>
    </citation>
    <scope>NUCLEOTIDE SEQUENCE [LARGE SCALE GENOMIC DNA]</scope>
    <source>
        <strain evidence="2">cv. Punajuju</strain>
    </source>
</reference>
<evidence type="ECO:0000313" key="2">
    <source>
        <dbReference type="Proteomes" id="UP001055811"/>
    </source>
</evidence>
<reference evidence="1 2" key="2">
    <citation type="journal article" date="2022" name="Mol. Ecol. Resour.">
        <title>The genomes of chicory, endive, great burdock and yacon provide insights into Asteraceae paleo-polyploidization history and plant inulin production.</title>
        <authorList>
            <person name="Fan W."/>
            <person name="Wang S."/>
            <person name="Wang H."/>
            <person name="Wang A."/>
            <person name="Jiang F."/>
            <person name="Liu H."/>
            <person name="Zhao H."/>
            <person name="Xu D."/>
            <person name="Zhang Y."/>
        </authorList>
    </citation>
    <scope>NUCLEOTIDE SEQUENCE [LARGE SCALE GENOMIC DNA]</scope>
    <source>
        <strain evidence="2">cv. Punajuju</strain>
        <tissue evidence="1">Leaves</tissue>
    </source>
</reference>
<comment type="caution">
    <text evidence="1">The sequence shown here is derived from an EMBL/GenBank/DDBJ whole genome shotgun (WGS) entry which is preliminary data.</text>
</comment>
<protein>
    <submittedName>
        <fullName evidence="1">Uncharacterized protein</fullName>
    </submittedName>
</protein>
<sequence length="120" mass="12729">MQPIASSVVRNIKVEQDYRKNDDRYIPADLVVVDVAVLFSEVPDLGSMVAVVLEEPILHLPHHISPLPLDTSTVAVEVAGTVAVVYWGAITGRHSPGHGGMDDGIGAGAETEPEALVLPK</sequence>
<proteinExistence type="predicted"/>
<accession>A0ACB9BPM3</accession>
<gene>
    <name evidence="1" type="ORF">L2E82_35735</name>
</gene>
<dbReference type="EMBL" id="CM042014">
    <property type="protein sequence ID" value="KAI3723971.1"/>
    <property type="molecule type" value="Genomic_DNA"/>
</dbReference>
<keyword evidence="2" id="KW-1185">Reference proteome</keyword>
<dbReference type="Proteomes" id="UP001055811">
    <property type="component" value="Linkage Group LG06"/>
</dbReference>
<name>A0ACB9BPM3_CICIN</name>